<accession>A0A0P0P2Z2</accession>
<dbReference type="CDD" id="cd04647">
    <property type="entry name" value="LbH_MAT_like"/>
    <property type="match status" value="1"/>
</dbReference>
<dbReference type="InterPro" id="IPR011004">
    <property type="entry name" value="Trimer_LpxA-like_sf"/>
</dbReference>
<dbReference type="Gene3D" id="2.160.10.10">
    <property type="entry name" value="Hexapeptide repeat proteins"/>
    <property type="match status" value="1"/>
</dbReference>
<protein>
    <recommendedName>
        <fullName evidence="3">Acetyltransferase</fullName>
    </recommendedName>
</protein>
<evidence type="ECO:0000313" key="1">
    <source>
        <dbReference type="EMBL" id="ALL14951.1"/>
    </source>
</evidence>
<dbReference type="PANTHER" id="PTHR23416">
    <property type="entry name" value="SIALIC ACID SYNTHASE-RELATED"/>
    <property type="match status" value="1"/>
</dbReference>
<dbReference type="RefSeq" id="WP_062150541.1">
    <property type="nucleotide sequence ID" value="NZ_CP013002.1"/>
</dbReference>
<reference evidence="1 2" key="1">
    <citation type="submission" date="2015-10" db="EMBL/GenBank/DDBJ databases">
        <title>Conservation of the essential genome among Caulobacter and Brevundimonas species.</title>
        <authorList>
            <person name="Scott D."/>
            <person name="Ely B."/>
        </authorList>
    </citation>
    <scope>NUCLEOTIDE SEQUENCE [LARGE SCALE GENOMIC DNA]</scope>
    <source>
        <strain evidence="1 2">CB4</strain>
    </source>
</reference>
<dbReference type="InterPro" id="IPR001451">
    <property type="entry name" value="Hexapep"/>
</dbReference>
<keyword evidence="2" id="KW-1185">Reference proteome</keyword>
<evidence type="ECO:0008006" key="3">
    <source>
        <dbReference type="Google" id="ProtNLM"/>
    </source>
</evidence>
<dbReference type="Proteomes" id="UP000056905">
    <property type="component" value="Chromosome"/>
</dbReference>
<dbReference type="InterPro" id="IPR051159">
    <property type="entry name" value="Hexapeptide_acetyltransf"/>
</dbReference>
<dbReference type="SUPFAM" id="SSF51161">
    <property type="entry name" value="Trimeric LpxA-like enzymes"/>
    <property type="match status" value="1"/>
</dbReference>
<dbReference type="STRING" id="69395.AQ619_17150"/>
<dbReference type="Pfam" id="PF14602">
    <property type="entry name" value="Hexapep_2"/>
    <property type="match status" value="1"/>
</dbReference>
<evidence type="ECO:0000313" key="2">
    <source>
        <dbReference type="Proteomes" id="UP000056905"/>
    </source>
</evidence>
<dbReference type="KEGG" id="chq:AQ619_17150"/>
<sequence length="285" mass="29809">MSGTVAGPIESANQIDLRAKPRHPPQVTGLGNQIVIGEGAEVESLIAITGDDNRLIIGEASRVAGFATIGAGTALADPKQAAAANLIIQGRGNIVEIAPDCRLGANLTLVGDNNHFRLGHGCILNGFVNLLSPEGSVLTVGPGTTMVQASIQLHEQGEITFGRDCMVSSQVYVSLSDIHPIYDRATGERINAAASIRIGDHVWLGLRSMIMKGATIGDGAVVAAGAILSGQAPAHAVMAGVPARLVRRNVVWRRELSEGPPEPVIDDIPARKGWWPLGRRQGRSG</sequence>
<dbReference type="EMBL" id="CP013002">
    <property type="protein sequence ID" value="ALL14951.1"/>
    <property type="molecule type" value="Genomic_DNA"/>
</dbReference>
<proteinExistence type="predicted"/>
<name>A0A0P0P2Z2_9CAUL</name>
<dbReference type="AlphaFoldDB" id="A0A0P0P2Z2"/>
<organism evidence="1 2">
    <name type="scientific">Caulobacter henricii</name>
    <dbReference type="NCBI Taxonomy" id="69395"/>
    <lineage>
        <taxon>Bacteria</taxon>
        <taxon>Pseudomonadati</taxon>
        <taxon>Pseudomonadota</taxon>
        <taxon>Alphaproteobacteria</taxon>
        <taxon>Caulobacterales</taxon>
        <taxon>Caulobacteraceae</taxon>
        <taxon>Caulobacter</taxon>
    </lineage>
</organism>
<gene>
    <name evidence="1" type="ORF">AQ619_17150</name>
</gene>